<keyword evidence="13" id="KW-1185">Reference proteome</keyword>
<reference evidence="12 13" key="1">
    <citation type="submission" date="2024-06" db="EMBL/GenBank/DDBJ databases">
        <authorList>
            <person name="Pan Q."/>
            <person name="Wen M."/>
            <person name="Jouanno E."/>
            <person name="Zahm M."/>
            <person name="Klopp C."/>
            <person name="Cabau C."/>
            <person name="Louis A."/>
            <person name="Berthelot C."/>
            <person name="Parey E."/>
            <person name="Roest Crollius H."/>
            <person name="Montfort J."/>
            <person name="Robinson-Rechavi M."/>
            <person name="Bouchez O."/>
            <person name="Lampietro C."/>
            <person name="Lopez Roques C."/>
            <person name="Donnadieu C."/>
            <person name="Postlethwait J."/>
            <person name="Bobe J."/>
            <person name="Verreycken H."/>
            <person name="Guiguen Y."/>
        </authorList>
    </citation>
    <scope>NUCLEOTIDE SEQUENCE [LARGE SCALE GENOMIC DNA]</scope>
    <source>
        <strain evidence="12">Up_M1</strain>
        <tissue evidence="12">Testis</tissue>
    </source>
</reference>
<keyword evidence="9" id="KW-0472">Membrane</keyword>
<sequence length="418" mass="48044">MGSIRKLLVKPRVFRLVVLMLLFLALLLLNRYPLSPTSPSGLHRIFLQSRHIRTYPVLRQPRCGRLRPTDPSPGPSYSRPSPLSLRTSHRASPSPCQSSCSSSVPILLLLAIKSHPSHFTRRAAIRATWGKERDWVGEHVSRVFLLGLGAEVESEVSEESENYGDILQWGFQESFFNVTLKEVLFWNWFQQECSQTVLYVLKGDDDVFVDVKRIVVFLQNREREMGRSSKGVSDEKTLKEEPQIRDRTESKSGRDKWIRGGRVMDRGAEKHLQPLYMGRIFLDTYPVRLWWNKYYVPSSLYSGPYPPYAAGGGYILCRNALALLHQASIRVPLFPIDDVFVGIVAQEANVSATHHPGFLPVEYTNYNHLCYYLNSIMVLHKLLPPDLLRVWSYLQMQGHSCESLKWTDGWAQMFSSWM</sequence>
<keyword evidence="8 10" id="KW-0333">Golgi apparatus</keyword>
<dbReference type="EC" id="2.4.1.-" evidence="10"/>
<evidence type="ECO:0000313" key="13">
    <source>
        <dbReference type="Proteomes" id="UP001557470"/>
    </source>
</evidence>
<proteinExistence type="inferred from homology"/>
<evidence type="ECO:0000256" key="2">
    <source>
        <dbReference type="ARBA" id="ARBA00008661"/>
    </source>
</evidence>
<name>A0ABD0WWE0_UMBPY</name>
<evidence type="ECO:0000256" key="1">
    <source>
        <dbReference type="ARBA" id="ARBA00004323"/>
    </source>
</evidence>
<evidence type="ECO:0000256" key="8">
    <source>
        <dbReference type="ARBA" id="ARBA00023034"/>
    </source>
</evidence>
<keyword evidence="3 10" id="KW-0328">Glycosyltransferase</keyword>
<dbReference type="GO" id="GO:0016757">
    <property type="term" value="F:glycosyltransferase activity"/>
    <property type="evidence" value="ECO:0007669"/>
    <property type="project" value="UniProtKB-KW"/>
</dbReference>
<dbReference type="InterPro" id="IPR002659">
    <property type="entry name" value="Glyco_trans_31"/>
</dbReference>
<evidence type="ECO:0000256" key="3">
    <source>
        <dbReference type="ARBA" id="ARBA00022676"/>
    </source>
</evidence>
<evidence type="ECO:0000256" key="4">
    <source>
        <dbReference type="ARBA" id="ARBA00022679"/>
    </source>
</evidence>
<dbReference type="Gene3D" id="3.90.550.50">
    <property type="match status" value="2"/>
</dbReference>
<dbReference type="PANTHER" id="PTHR11214:SF368">
    <property type="entry name" value="N-ACETYLLACTOSAMINIDE BETA-1,3-N-ACETYLGLUCOSAMINYLTRANSFERASE 4"/>
    <property type="match status" value="1"/>
</dbReference>
<feature type="region of interest" description="Disordered" evidence="11">
    <location>
        <begin position="227"/>
        <end position="253"/>
    </location>
</feature>
<feature type="compositionally biased region" description="Low complexity" evidence="11">
    <location>
        <begin position="75"/>
        <end position="100"/>
    </location>
</feature>
<evidence type="ECO:0000313" key="12">
    <source>
        <dbReference type="EMBL" id="KAL0969941.1"/>
    </source>
</evidence>
<dbReference type="GO" id="GO:0000139">
    <property type="term" value="C:Golgi membrane"/>
    <property type="evidence" value="ECO:0007669"/>
    <property type="project" value="UniProtKB-SubCell"/>
</dbReference>
<keyword evidence="7" id="KW-1133">Transmembrane helix</keyword>
<accession>A0ABD0WWE0</accession>
<organism evidence="12 13">
    <name type="scientific">Umbra pygmaea</name>
    <name type="common">Eastern mudminnow</name>
    <dbReference type="NCBI Taxonomy" id="75934"/>
    <lineage>
        <taxon>Eukaryota</taxon>
        <taxon>Metazoa</taxon>
        <taxon>Chordata</taxon>
        <taxon>Craniata</taxon>
        <taxon>Vertebrata</taxon>
        <taxon>Euteleostomi</taxon>
        <taxon>Actinopterygii</taxon>
        <taxon>Neopterygii</taxon>
        <taxon>Teleostei</taxon>
        <taxon>Protacanthopterygii</taxon>
        <taxon>Esociformes</taxon>
        <taxon>Umbridae</taxon>
        <taxon>Umbra</taxon>
    </lineage>
</organism>
<comment type="similarity">
    <text evidence="2 10">Belongs to the glycosyltransferase 31 family.</text>
</comment>
<protein>
    <recommendedName>
        <fullName evidence="10">Hexosyltransferase</fullName>
        <ecNumber evidence="10">2.4.1.-</ecNumber>
    </recommendedName>
</protein>
<dbReference type="EMBL" id="JAGEUA010000007">
    <property type="protein sequence ID" value="KAL0969941.1"/>
    <property type="molecule type" value="Genomic_DNA"/>
</dbReference>
<evidence type="ECO:0000256" key="10">
    <source>
        <dbReference type="RuleBase" id="RU363063"/>
    </source>
</evidence>
<evidence type="ECO:0000256" key="9">
    <source>
        <dbReference type="ARBA" id="ARBA00023136"/>
    </source>
</evidence>
<keyword evidence="6" id="KW-0735">Signal-anchor</keyword>
<evidence type="ECO:0000256" key="6">
    <source>
        <dbReference type="ARBA" id="ARBA00022968"/>
    </source>
</evidence>
<dbReference type="Proteomes" id="UP001557470">
    <property type="component" value="Unassembled WGS sequence"/>
</dbReference>
<comment type="subcellular location">
    <subcellularLocation>
        <location evidence="1 10">Golgi apparatus membrane</location>
        <topology evidence="1 10">Single-pass type II membrane protein</topology>
    </subcellularLocation>
</comment>
<dbReference type="AlphaFoldDB" id="A0ABD0WWE0"/>
<feature type="region of interest" description="Disordered" evidence="11">
    <location>
        <begin position="62"/>
        <end position="100"/>
    </location>
</feature>
<comment type="caution">
    <text evidence="12">The sequence shown here is derived from an EMBL/GenBank/DDBJ whole genome shotgun (WGS) entry which is preliminary data.</text>
</comment>
<gene>
    <name evidence="12" type="ORF">UPYG_G00234890</name>
</gene>
<evidence type="ECO:0000256" key="11">
    <source>
        <dbReference type="SAM" id="MobiDB-lite"/>
    </source>
</evidence>
<evidence type="ECO:0000256" key="7">
    <source>
        <dbReference type="ARBA" id="ARBA00022989"/>
    </source>
</evidence>
<keyword evidence="4" id="KW-0808">Transferase</keyword>
<dbReference type="Pfam" id="PF01762">
    <property type="entry name" value="Galactosyl_T"/>
    <property type="match status" value="2"/>
</dbReference>
<evidence type="ECO:0000256" key="5">
    <source>
        <dbReference type="ARBA" id="ARBA00022692"/>
    </source>
</evidence>
<dbReference type="PANTHER" id="PTHR11214">
    <property type="entry name" value="BETA-1,3-N-ACETYLGLUCOSAMINYLTRANSFERASE"/>
    <property type="match status" value="1"/>
</dbReference>
<keyword evidence="5" id="KW-0812">Transmembrane</keyword>